<sequence length="218" mass="24712">MTGTKGKLEFHVGEDDWELYTERLELYFVANDIEDEKQVAVLLTKISPETYKLVTNLCAPNKPKDKTFNELVKLVKDHLCPKPSEAMESYSSGSGREKRQPTNYNYRRRQTRRCIQSRKGKGGEQAKRTEAAIKEGAEVEANEDPETANKYRTNSSRQCRRGHAIIAEGRIISRGTVSTDTKRAPDVKSEGILSRLAERSRAACSRWKQRTTKATKAS</sequence>
<keyword evidence="3" id="KW-1185">Reference proteome</keyword>
<evidence type="ECO:0000256" key="1">
    <source>
        <dbReference type="SAM" id="MobiDB-lite"/>
    </source>
</evidence>
<comment type="caution">
    <text evidence="2">The sequence shown here is derived from an EMBL/GenBank/DDBJ whole genome shotgun (WGS) entry which is preliminary data.</text>
</comment>
<dbReference type="AlphaFoldDB" id="A0A0J7K287"/>
<accession>A0A0J7K287</accession>
<dbReference type="Proteomes" id="UP000036403">
    <property type="component" value="Unassembled WGS sequence"/>
</dbReference>
<feature type="region of interest" description="Disordered" evidence="1">
    <location>
        <begin position="83"/>
        <end position="104"/>
    </location>
</feature>
<evidence type="ECO:0000313" key="3">
    <source>
        <dbReference type="Proteomes" id="UP000036403"/>
    </source>
</evidence>
<dbReference type="PaxDb" id="67767-A0A0J7K287"/>
<gene>
    <name evidence="2" type="ORF">RF55_17561</name>
</gene>
<proteinExistence type="predicted"/>
<name>A0A0J7K287_LASNI</name>
<reference evidence="2 3" key="1">
    <citation type="submission" date="2015-04" db="EMBL/GenBank/DDBJ databases">
        <title>Lasius niger genome sequencing.</title>
        <authorList>
            <person name="Konorov E.A."/>
            <person name="Nikitin M.A."/>
            <person name="Kirill M.V."/>
            <person name="Chang P."/>
        </authorList>
    </citation>
    <scope>NUCLEOTIDE SEQUENCE [LARGE SCALE GENOMIC DNA]</scope>
    <source>
        <tissue evidence="2">Whole</tissue>
    </source>
</reference>
<dbReference type="EMBL" id="LBMM01016108">
    <property type="protein sequence ID" value="KMQ84553.1"/>
    <property type="molecule type" value="Genomic_DNA"/>
</dbReference>
<protein>
    <submittedName>
        <fullName evidence="2">Uncharacterized protein</fullName>
    </submittedName>
</protein>
<organism evidence="2 3">
    <name type="scientific">Lasius niger</name>
    <name type="common">Black garden ant</name>
    <dbReference type="NCBI Taxonomy" id="67767"/>
    <lineage>
        <taxon>Eukaryota</taxon>
        <taxon>Metazoa</taxon>
        <taxon>Ecdysozoa</taxon>
        <taxon>Arthropoda</taxon>
        <taxon>Hexapoda</taxon>
        <taxon>Insecta</taxon>
        <taxon>Pterygota</taxon>
        <taxon>Neoptera</taxon>
        <taxon>Endopterygota</taxon>
        <taxon>Hymenoptera</taxon>
        <taxon>Apocrita</taxon>
        <taxon>Aculeata</taxon>
        <taxon>Formicoidea</taxon>
        <taxon>Formicidae</taxon>
        <taxon>Formicinae</taxon>
        <taxon>Lasius</taxon>
        <taxon>Lasius</taxon>
    </lineage>
</organism>
<dbReference type="STRING" id="67767.A0A0J7K287"/>
<evidence type="ECO:0000313" key="2">
    <source>
        <dbReference type="EMBL" id="KMQ84553.1"/>
    </source>
</evidence>
<dbReference type="OrthoDB" id="7695095at2759"/>